<dbReference type="InterPro" id="IPR013783">
    <property type="entry name" value="Ig-like_fold"/>
</dbReference>
<feature type="signal peptide" evidence="2">
    <location>
        <begin position="1"/>
        <end position="20"/>
    </location>
</feature>
<accession>V6SJ28</accession>
<dbReference type="InterPro" id="IPR003961">
    <property type="entry name" value="FN3_dom"/>
</dbReference>
<dbReference type="STRING" id="1341181.FLJC2902T_24380"/>
<evidence type="ECO:0000256" key="2">
    <source>
        <dbReference type="SAM" id="SignalP"/>
    </source>
</evidence>
<organism evidence="4 5">
    <name type="scientific">Flavobacterium limnosediminis JC2902</name>
    <dbReference type="NCBI Taxonomy" id="1341181"/>
    <lineage>
        <taxon>Bacteria</taxon>
        <taxon>Pseudomonadati</taxon>
        <taxon>Bacteroidota</taxon>
        <taxon>Flavobacteriia</taxon>
        <taxon>Flavobacteriales</taxon>
        <taxon>Flavobacteriaceae</taxon>
        <taxon>Flavobacterium</taxon>
    </lineage>
</organism>
<dbReference type="Pfam" id="PF23759">
    <property type="entry name" value="GBD_T9SS_assoc"/>
    <property type="match status" value="1"/>
</dbReference>
<proteinExistence type="predicted"/>
<feature type="chain" id="PRO_5004750928" description="Fibronectin type-III domain-containing protein" evidence="2">
    <location>
        <begin position="21"/>
        <end position="979"/>
    </location>
</feature>
<dbReference type="InterPro" id="IPR056600">
    <property type="entry name" value="GBD_T9SS_assoc"/>
</dbReference>
<dbReference type="SUPFAM" id="SSF49265">
    <property type="entry name" value="Fibronectin type III"/>
    <property type="match status" value="1"/>
</dbReference>
<evidence type="ECO:0000256" key="1">
    <source>
        <dbReference type="ARBA" id="ARBA00022729"/>
    </source>
</evidence>
<comment type="caution">
    <text evidence="4">The sequence shown here is derived from an EMBL/GenBank/DDBJ whole genome shotgun (WGS) entry which is preliminary data.</text>
</comment>
<dbReference type="OrthoDB" id="1398760at2"/>
<dbReference type="Pfam" id="PF18962">
    <property type="entry name" value="Por_Secre_tail"/>
    <property type="match status" value="1"/>
</dbReference>
<keyword evidence="1 2" id="KW-0732">Signal</keyword>
<dbReference type="eggNOG" id="COG4886">
    <property type="taxonomic scope" value="Bacteria"/>
</dbReference>
<dbReference type="InterPro" id="IPR026444">
    <property type="entry name" value="Secre_tail"/>
</dbReference>
<evidence type="ECO:0000313" key="4">
    <source>
        <dbReference type="EMBL" id="ESU26469.1"/>
    </source>
</evidence>
<dbReference type="PROSITE" id="PS50853">
    <property type="entry name" value="FN3"/>
    <property type="match status" value="1"/>
</dbReference>
<dbReference type="AlphaFoldDB" id="V6SJ28"/>
<name>V6SJ28_9FLAO</name>
<dbReference type="eggNOG" id="COG3291">
    <property type="taxonomic scope" value="Bacteria"/>
</dbReference>
<feature type="domain" description="Fibronectin type-III" evidence="3">
    <location>
        <begin position="664"/>
        <end position="752"/>
    </location>
</feature>
<dbReference type="InterPro" id="IPR036116">
    <property type="entry name" value="FN3_sf"/>
</dbReference>
<keyword evidence="5" id="KW-1185">Reference proteome</keyword>
<dbReference type="eggNOG" id="COG3391">
    <property type="taxonomic scope" value="Bacteria"/>
</dbReference>
<dbReference type="RefSeq" id="WP_023580003.1">
    <property type="nucleotide sequence ID" value="NZ_AVGG01000018.1"/>
</dbReference>
<reference evidence="4 5" key="1">
    <citation type="submission" date="2013-08" db="EMBL/GenBank/DDBJ databases">
        <title>Flavobacterium limnosediminis JC2902 genome sequencing.</title>
        <authorList>
            <person name="Lee K."/>
            <person name="Yi H."/>
            <person name="Park S."/>
            <person name="Chun J."/>
        </authorList>
    </citation>
    <scope>NUCLEOTIDE SEQUENCE [LARGE SCALE GENOMIC DNA]</scope>
    <source>
        <strain evidence="4 5">JC2902</strain>
    </source>
</reference>
<dbReference type="CDD" id="cd00063">
    <property type="entry name" value="FN3"/>
    <property type="match status" value="1"/>
</dbReference>
<gene>
    <name evidence="4" type="ORF">FLJC2902T_24380</name>
</gene>
<evidence type="ECO:0000259" key="3">
    <source>
        <dbReference type="PROSITE" id="PS50853"/>
    </source>
</evidence>
<dbReference type="SMART" id="SM00060">
    <property type="entry name" value="FN3"/>
    <property type="match status" value="2"/>
</dbReference>
<sequence length="979" mass="102541">MKKITFILLLGLLFFFDGHAQVASYTFAQSNEPYMEITGGTILGTSTTATSFDSQVWTIDDGSIPFNFNFNGTNYTGCKVNSNGYITFGTTLPSAFTSTPISSTTAYSGAVSAWGGDLCGVFVSDLITGETSWEVVGTAPNREFVVQFMNWRPTYSSITTNIPYMNFQIRLVETSNLVKVVYGPTGYVVGSTAASGTRQIGLRGATNTDYNNRLSAVGTLFTASTQGTANNSSQAFNTTAATPGMPTEGLTYIWSPPAPCTGTPTAGSVSPTSQNVCIGSTPANLVATGYSTGASGFTFQWEESNDNGVTDAWAPVVGGTGANSPTYTPAAFSGTAIYYRLNFTCGGSGLSAQTASVMVAGSINPTNQISNVAIPAATVGYSQALVNWTNGNGSRRVVYISNSATFTDPVNGNAPALTANAVYAGSGEQIIYDGTGTSVTVTGLSAATQYYIKAYEYVRCGSGPYDYFFNVTTGTNTGNFTTCSSYTVPATENFTTYVPGCWQEADNGDLTAGPSTFGSSSWLDDGFGNVGTTGSARYNVFTTGANDWIMSPLYVIPVSGYELKFDAAATQYAATTAPTTPWEADDFVEVLVSTGTNNWTVLYTYNNTNVPSNVGSTNIIDLDAYAGQTVRFAFRAVEGAANGSADIDFSIDNFEIRLTPACSNPIGLVANGITDTSATISWTATTGNYQYVLDNVATDPAGSGTTLSGETFNATPLTQNTTYYFHVRTVCAGPIYSPWSTISFTTLATPPVNDNCANAIALTPGGVFGDQDVAGTINAANTTSGITPSCQASFTADVWYSVVVPASGNITIEIQASTSNSMTDSVVAAFSGSCGTLTQIGCDDDGNAGGSNDLMSLLSLTGRTSGEVIYIGVWKYNTTAPTASNGQFVIAAYDASLSTGSFDSTSFKAYPNPVKDILNLTYSSEISSVEVYNMLGQNVMTKTLNVSQGQIDMSNLNAGNYIVKVTSDGLTKTIKVIKE</sequence>
<evidence type="ECO:0000313" key="5">
    <source>
        <dbReference type="Proteomes" id="UP000018004"/>
    </source>
</evidence>
<dbReference type="NCBIfam" id="TIGR04183">
    <property type="entry name" value="Por_Secre_tail"/>
    <property type="match status" value="1"/>
</dbReference>
<dbReference type="eggNOG" id="COG2356">
    <property type="taxonomic scope" value="Bacteria"/>
</dbReference>
<protein>
    <recommendedName>
        <fullName evidence="3">Fibronectin type-III domain-containing protein</fullName>
    </recommendedName>
</protein>
<dbReference type="EMBL" id="AVGG01000018">
    <property type="protein sequence ID" value="ESU26469.1"/>
    <property type="molecule type" value="Genomic_DNA"/>
</dbReference>
<dbReference type="Proteomes" id="UP000018004">
    <property type="component" value="Unassembled WGS sequence"/>
</dbReference>
<dbReference type="eggNOG" id="COG4733">
    <property type="taxonomic scope" value="Bacteria"/>
</dbReference>
<dbReference type="PATRIC" id="fig|1341181.4.peg.2400"/>
<dbReference type="Gene3D" id="2.60.40.10">
    <property type="entry name" value="Immunoglobulins"/>
    <property type="match status" value="2"/>
</dbReference>